<dbReference type="InterPro" id="IPR020149">
    <property type="entry name" value="Uncharacterised_C02F5.10"/>
</dbReference>
<dbReference type="Proteomes" id="UP000242913">
    <property type="component" value="Unassembled WGS sequence"/>
</dbReference>
<dbReference type="OrthoDB" id="5875813at2759"/>
<protein>
    <submittedName>
        <fullName evidence="2">Uncharacterized protein</fullName>
    </submittedName>
</protein>
<sequence length="121" mass="13496">MSSTNEKDFEKKPKEKVVTEKKQMIEKIPENQKTKFGESLATCSDTEWDKADPAYASELINVEKKPDNNLFSDENADAIGRMASAIAHIFLSNKTIPSVNVSINLQEKPNGPQTSIEPRIS</sequence>
<evidence type="ECO:0000256" key="1">
    <source>
        <dbReference type="SAM" id="MobiDB-lite"/>
    </source>
</evidence>
<feature type="region of interest" description="Disordered" evidence="1">
    <location>
        <begin position="1"/>
        <end position="33"/>
    </location>
</feature>
<organism evidence="2 3">
    <name type="scientific">Onchocerca flexuosa</name>
    <dbReference type="NCBI Taxonomy" id="387005"/>
    <lineage>
        <taxon>Eukaryota</taxon>
        <taxon>Metazoa</taxon>
        <taxon>Ecdysozoa</taxon>
        <taxon>Nematoda</taxon>
        <taxon>Chromadorea</taxon>
        <taxon>Rhabditida</taxon>
        <taxon>Spirurina</taxon>
        <taxon>Spiruromorpha</taxon>
        <taxon>Filarioidea</taxon>
        <taxon>Onchocercidae</taxon>
        <taxon>Onchocerca</taxon>
    </lineage>
</organism>
<accession>A0A238BPT6</accession>
<keyword evidence="3" id="KW-1185">Reference proteome</keyword>
<dbReference type="AlphaFoldDB" id="A0A238BPT6"/>
<evidence type="ECO:0000313" key="2">
    <source>
        <dbReference type="EMBL" id="OZC06588.1"/>
    </source>
</evidence>
<dbReference type="EMBL" id="KZ270086">
    <property type="protein sequence ID" value="OZC06588.1"/>
    <property type="molecule type" value="Genomic_DNA"/>
</dbReference>
<dbReference type="Pfam" id="PF17309">
    <property type="entry name" value="DUF5356"/>
    <property type="match status" value="2"/>
</dbReference>
<proteinExistence type="predicted"/>
<evidence type="ECO:0000313" key="3">
    <source>
        <dbReference type="Proteomes" id="UP000242913"/>
    </source>
</evidence>
<gene>
    <name evidence="2" type="ORF">X798_06434</name>
</gene>
<reference evidence="2 3" key="1">
    <citation type="submission" date="2015-12" db="EMBL/GenBank/DDBJ databases">
        <title>Draft genome of the nematode, Onchocerca flexuosa.</title>
        <authorList>
            <person name="Mitreva M."/>
        </authorList>
    </citation>
    <scope>NUCLEOTIDE SEQUENCE [LARGE SCALE GENOMIC DNA]</scope>
    <source>
        <strain evidence="2">Red Deer</strain>
    </source>
</reference>
<name>A0A238BPT6_9BILA</name>